<sequence length="83" mass="9020">MTNQPHCQSIALLGLDLPCSDATVFSLCSDSDRPFFKFQTSSNETMSAQSTYILGTCSFVSDCTRNRSTYTSLNGNTGAMNKC</sequence>
<proteinExistence type="evidence at transcript level"/>
<protein>
    <submittedName>
        <fullName evidence="1">Uncharacterized protein</fullName>
    </submittedName>
</protein>
<accession>C4IZ55</accession>
<organism evidence="1">
    <name type="scientific">Zea mays</name>
    <name type="common">Maize</name>
    <dbReference type="NCBI Taxonomy" id="4577"/>
    <lineage>
        <taxon>Eukaryota</taxon>
        <taxon>Viridiplantae</taxon>
        <taxon>Streptophyta</taxon>
        <taxon>Embryophyta</taxon>
        <taxon>Tracheophyta</taxon>
        <taxon>Spermatophyta</taxon>
        <taxon>Magnoliopsida</taxon>
        <taxon>Liliopsida</taxon>
        <taxon>Poales</taxon>
        <taxon>Poaceae</taxon>
        <taxon>PACMAD clade</taxon>
        <taxon>Panicoideae</taxon>
        <taxon>Andropogonodae</taxon>
        <taxon>Andropogoneae</taxon>
        <taxon>Tripsacinae</taxon>
        <taxon>Zea</taxon>
    </lineage>
</organism>
<reference evidence="1" key="2">
    <citation type="submission" date="2012-06" db="EMBL/GenBank/DDBJ databases">
        <authorList>
            <person name="Yu Y."/>
            <person name="Currie J."/>
            <person name="Lomeli R."/>
            <person name="Angelova A."/>
            <person name="Collura K."/>
            <person name="Wissotski M."/>
            <person name="Campos D."/>
            <person name="Kudrna D."/>
            <person name="Golser W."/>
            <person name="Ashely E."/>
            <person name="Descour A."/>
            <person name="Fernandes J."/>
            <person name="Soderlund C."/>
            <person name="Walbot V."/>
        </authorList>
    </citation>
    <scope>NUCLEOTIDE SEQUENCE</scope>
    <source>
        <strain evidence="1">B73</strain>
    </source>
</reference>
<evidence type="ECO:0000313" key="1">
    <source>
        <dbReference type="EMBL" id="ACR34205.1"/>
    </source>
</evidence>
<dbReference type="HOGENOM" id="CLU_2545998_0_0_1"/>
<dbReference type="EMBL" id="BT083852">
    <property type="protein sequence ID" value="ACR34205.1"/>
    <property type="molecule type" value="mRNA"/>
</dbReference>
<dbReference type="AlphaFoldDB" id="C4IZ55"/>
<reference evidence="1" key="1">
    <citation type="journal article" date="2009" name="PLoS Genet.">
        <title>Sequencing, mapping, and analysis of 27,455 maize full-length cDNAs.</title>
        <authorList>
            <person name="Soderlund C."/>
            <person name="Descour A."/>
            <person name="Kudrna D."/>
            <person name="Bomhoff M."/>
            <person name="Boyd L."/>
            <person name="Currie J."/>
            <person name="Angelova A."/>
            <person name="Collura K."/>
            <person name="Wissotski M."/>
            <person name="Ashley E."/>
            <person name="Morrow D."/>
            <person name="Fernandes J."/>
            <person name="Walbot V."/>
            <person name="Yu Y."/>
        </authorList>
    </citation>
    <scope>NUCLEOTIDE SEQUENCE</scope>
    <source>
        <strain evidence="1">B73</strain>
    </source>
</reference>
<name>C4IZ55_MAIZE</name>